<dbReference type="RefSeq" id="WP_407347538.1">
    <property type="nucleotide sequence ID" value="NZ_CP136864.1"/>
</dbReference>
<evidence type="ECO:0000313" key="1">
    <source>
        <dbReference type="EMBL" id="WOJ92880.1"/>
    </source>
</evidence>
<proteinExistence type="predicted"/>
<sequence>MTDTFVFAAPEASHTLPLVFDSPHSGQLFPSDFVSRVQPEQLLTGCDLFVDDLWESVPAVGGHLLSARYSRMYVDLNRAPDDIDPLLLEGPLEGINPTAYSERGMGLIRRLALPDVPMYDSRFSLSQIHTRIHEYHKPYHQQLKSTLDALHERFSGVWHIDCHSMKSRGNRMNIDSGALRPDVVLGDNDGHSAGADFIDVIEQAFVRLGYSVVRNSPYKGGYLVRNYGDVTNNRHSMQIEINRALYMNEQKFSPNENYAAFKKDLFTISQQIADFVAHTAA</sequence>
<dbReference type="Pfam" id="PF05013">
    <property type="entry name" value="FGase"/>
    <property type="match status" value="1"/>
</dbReference>
<protein>
    <submittedName>
        <fullName evidence="1">N-formylglutamate amidohydrolase</fullName>
    </submittedName>
</protein>
<evidence type="ECO:0000313" key="2">
    <source>
        <dbReference type="Proteomes" id="UP001626537"/>
    </source>
</evidence>
<dbReference type="EMBL" id="CP136864">
    <property type="protein sequence ID" value="WOJ92880.1"/>
    <property type="molecule type" value="Genomic_DNA"/>
</dbReference>
<dbReference type="SUPFAM" id="SSF53187">
    <property type="entry name" value="Zn-dependent exopeptidases"/>
    <property type="match status" value="1"/>
</dbReference>
<gene>
    <name evidence="1" type="ORF">R0135_13950</name>
</gene>
<organism evidence="1 2">
    <name type="scientific">Congregibacter variabilis</name>
    <dbReference type="NCBI Taxonomy" id="3081200"/>
    <lineage>
        <taxon>Bacteria</taxon>
        <taxon>Pseudomonadati</taxon>
        <taxon>Pseudomonadota</taxon>
        <taxon>Gammaproteobacteria</taxon>
        <taxon>Cellvibrionales</taxon>
        <taxon>Halieaceae</taxon>
        <taxon>Congregibacter</taxon>
    </lineage>
</organism>
<accession>A0ABZ0I2X3</accession>
<name>A0ABZ0I2X3_9GAMM</name>
<dbReference type="InterPro" id="IPR007709">
    <property type="entry name" value="N-FG_amidohydro"/>
</dbReference>
<keyword evidence="2" id="KW-1185">Reference proteome</keyword>
<dbReference type="Proteomes" id="UP001626537">
    <property type="component" value="Chromosome"/>
</dbReference>
<dbReference type="Gene3D" id="3.40.630.40">
    <property type="entry name" value="Zn-dependent exopeptidases"/>
    <property type="match status" value="1"/>
</dbReference>
<reference evidence="1 2" key="1">
    <citation type="submission" date="2023-10" db="EMBL/GenBank/DDBJ databases">
        <title>Two novel species belonging to the OM43/NOR5 clade.</title>
        <authorList>
            <person name="Park M."/>
        </authorList>
    </citation>
    <scope>NUCLEOTIDE SEQUENCE [LARGE SCALE GENOMIC DNA]</scope>
    <source>
        <strain evidence="1 2">IMCC43200</strain>
    </source>
</reference>